<sequence length="301" mass="33665">MESALATVRDPAYIAKKQKIIGNFGSDTETLVEEAKILINELATSHLNKHEYSSRKKALEVDLSLLLDSLLFHVDNCGGEAGARYMAASIIACGEKSDRLDQLRNVAITFLTHFLFMYPKHPHYAQMQAKNKRAAAGLKCARILSRVIAHFDPDSSHKKDKLALESATHTFDVLRHYANIPDGMMTQLVSMIDQRSAFEQNNDARQHTQGVQQVRVVPNEYKAELYCEASAVGFFIKPESKEDTKIQFVDHNVEFVVPDEGRGKNNWTHVGVDLPNEIHAAIGGVLHMSGTGKFFDELLDQ</sequence>
<dbReference type="AlphaFoldDB" id="A0A9P7KFG3"/>
<proteinExistence type="predicted"/>
<accession>A0A9P7KFG3</accession>
<protein>
    <submittedName>
        <fullName evidence="1">Uncharacterized protein</fullName>
    </submittedName>
</protein>
<evidence type="ECO:0000313" key="1">
    <source>
        <dbReference type="EMBL" id="KAG5650261.1"/>
    </source>
</evidence>
<keyword evidence="2" id="KW-1185">Reference proteome</keyword>
<organism evidence="1 2">
    <name type="scientific">Sphagnurus paluster</name>
    <dbReference type="NCBI Taxonomy" id="117069"/>
    <lineage>
        <taxon>Eukaryota</taxon>
        <taxon>Fungi</taxon>
        <taxon>Dikarya</taxon>
        <taxon>Basidiomycota</taxon>
        <taxon>Agaricomycotina</taxon>
        <taxon>Agaricomycetes</taxon>
        <taxon>Agaricomycetidae</taxon>
        <taxon>Agaricales</taxon>
        <taxon>Tricholomatineae</taxon>
        <taxon>Lyophyllaceae</taxon>
        <taxon>Sphagnurus</taxon>
    </lineage>
</organism>
<reference evidence="1" key="2">
    <citation type="submission" date="2021-10" db="EMBL/GenBank/DDBJ databases">
        <title>Phylogenomics reveals ancestral predisposition of the termite-cultivated fungus Termitomyces towards a domesticated lifestyle.</title>
        <authorList>
            <person name="Auxier B."/>
            <person name="Grum-Grzhimaylo A."/>
            <person name="Cardenas M.E."/>
            <person name="Lodge J.D."/>
            <person name="Laessoe T."/>
            <person name="Pedersen O."/>
            <person name="Smith M.E."/>
            <person name="Kuyper T.W."/>
            <person name="Franco-Molano E.A."/>
            <person name="Baroni T.J."/>
            <person name="Aanen D.K."/>
        </authorList>
    </citation>
    <scope>NUCLEOTIDE SEQUENCE</scope>
    <source>
        <strain evidence="1">D49</strain>
    </source>
</reference>
<name>A0A9P7KFG3_9AGAR</name>
<gene>
    <name evidence="1" type="ORF">H0H81_000129</name>
</gene>
<evidence type="ECO:0000313" key="2">
    <source>
        <dbReference type="Proteomes" id="UP000717328"/>
    </source>
</evidence>
<reference evidence="1" key="1">
    <citation type="submission" date="2021-02" db="EMBL/GenBank/DDBJ databases">
        <authorList>
            <person name="Nieuwenhuis M."/>
            <person name="Van De Peppel L.J.J."/>
        </authorList>
    </citation>
    <scope>NUCLEOTIDE SEQUENCE</scope>
    <source>
        <strain evidence="1">D49</strain>
    </source>
</reference>
<comment type="caution">
    <text evidence="1">The sequence shown here is derived from an EMBL/GenBank/DDBJ whole genome shotgun (WGS) entry which is preliminary data.</text>
</comment>
<dbReference type="EMBL" id="JABCKI010000500">
    <property type="protein sequence ID" value="KAG5650261.1"/>
    <property type="molecule type" value="Genomic_DNA"/>
</dbReference>
<dbReference type="OrthoDB" id="3163863at2759"/>
<dbReference type="Proteomes" id="UP000717328">
    <property type="component" value="Unassembled WGS sequence"/>
</dbReference>